<dbReference type="Pfam" id="PF04098">
    <property type="entry name" value="Rad52_Rad22"/>
    <property type="match status" value="2"/>
</dbReference>
<evidence type="ECO:0000256" key="1">
    <source>
        <dbReference type="ARBA" id="ARBA00006638"/>
    </source>
</evidence>
<dbReference type="InterPro" id="IPR041247">
    <property type="entry name" value="Rad52_fam"/>
</dbReference>
<comment type="caution">
    <text evidence="4">The sequence shown here is derived from an EMBL/GenBank/DDBJ whole genome shotgun (WGS) entry which is preliminary data.</text>
</comment>
<comment type="similarity">
    <text evidence="1">Belongs to the RAD52 family.</text>
</comment>
<evidence type="ECO:0000256" key="3">
    <source>
        <dbReference type="ARBA" id="ARBA00023204"/>
    </source>
</evidence>
<dbReference type="AlphaFoldDB" id="A0A4R1Q230"/>
<evidence type="ECO:0000313" key="4">
    <source>
        <dbReference type="EMBL" id="TCL40029.1"/>
    </source>
</evidence>
<dbReference type="RefSeq" id="WP_132074262.1">
    <property type="nucleotide sequence ID" value="NZ_SLUI01000001.1"/>
</dbReference>
<evidence type="ECO:0000256" key="2">
    <source>
        <dbReference type="ARBA" id="ARBA00022763"/>
    </source>
</evidence>
<dbReference type="GO" id="GO:0006281">
    <property type="term" value="P:DNA repair"/>
    <property type="evidence" value="ECO:0007669"/>
    <property type="project" value="UniProtKB-KW"/>
</dbReference>
<accession>A0A4R1Q230</accession>
<proteinExistence type="inferred from homology"/>
<dbReference type="EMBL" id="SLUI01000001">
    <property type="protein sequence ID" value="TCL40029.1"/>
    <property type="molecule type" value="Genomic_DNA"/>
</dbReference>
<sequence length="249" mass="27359">MQDDIKKKLQEPFLPSEVEWRVGATTADKLKGIALAYVTNRAIQTRLDEVFGPFGWKNEYREWKANSQLCGISILHNGEWITKWDGANDSATEATKGGLSDSMKRAAVQWGIGRYLYELENEWVPIEPYGKNSFKLKSTPRLPLWALPEGFSYDKKPVHNSALAVTAAATPILTNKASSAPTTAGDVAISNKGTMTKLSDLDIDQLRWLANNAKNEVVRSAAKACLAELNGKMDNSKPTVEAIFGGEAV</sequence>
<dbReference type="Proteomes" id="UP000295063">
    <property type="component" value="Unassembled WGS sequence"/>
</dbReference>
<name>A0A4R1Q230_9FIRM</name>
<dbReference type="OrthoDB" id="9805874at2"/>
<protein>
    <submittedName>
        <fullName evidence="4">Rad52/22 family double-strand break repair protein</fullName>
    </submittedName>
</protein>
<gene>
    <name evidence="4" type="ORF">EV210_101229</name>
</gene>
<reference evidence="4 5" key="1">
    <citation type="submission" date="2019-03" db="EMBL/GenBank/DDBJ databases">
        <title>Genomic Encyclopedia of Type Strains, Phase IV (KMG-IV): sequencing the most valuable type-strain genomes for metagenomic binning, comparative biology and taxonomic classification.</title>
        <authorList>
            <person name="Goeker M."/>
        </authorList>
    </citation>
    <scope>NUCLEOTIDE SEQUENCE [LARGE SCALE GENOMIC DNA]</scope>
    <source>
        <strain evidence="4 5">DSM 15969</strain>
    </source>
</reference>
<keyword evidence="5" id="KW-1185">Reference proteome</keyword>
<keyword evidence="2" id="KW-0227">DNA damage</keyword>
<evidence type="ECO:0000313" key="5">
    <source>
        <dbReference type="Proteomes" id="UP000295063"/>
    </source>
</evidence>
<keyword evidence="3" id="KW-0234">DNA repair</keyword>
<organism evidence="4 5">
    <name type="scientific">Anaerospora hongkongensis</name>
    <dbReference type="NCBI Taxonomy" id="244830"/>
    <lineage>
        <taxon>Bacteria</taxon>
        <taxon>Bacillati</taxon>
        <taxon>Bacillota</taxon>
        <taxon>Negativicutes</taxon>
        <taxon>Selenomonadales</taxon>
        <taxon>Sporomusaceae</taxon>
        <taxon>Anaerospora</taxon>
    </lineage>
</organism>